<keyword evidence="4" id="KW-0812">Transmembrane</keyword>
<dbReference type="SUPFAM" id="SSF56935">
    <property type="entry name" value="Porins"/>
    <property type="match status" value="1"/>
</dbReference>
<keyword evidence="3" id="KW-1134">Transmembrane beta strand</keyword>
<dbReference type="GO" id="GO:0009279">
    <property type="term" value="C:cell outer membrane"/>
    <property type="evidence" value="ECO:0007669"/>
    <property type="project" value="UniProtKB-SubCell"/>
</dbReference>
<evidence type="ECO:0000256" key="3">
    <source>
        <dbReference type="ARBA" id="ARBA00022452"/>
    </source>
</evidence>
<evidence type="ECO:0000256" key="6">
    <source>
        <dbReference type="ARBA" id="ARBA00023136"/>
    </source>
</evidence>
<comment type="subcellular location">
    <subcellularLocation>
        <location evidence="1">Cell outer membrane</location>
        <topology evidence="1">Multi-pass membrane protein</topology>
    </subcellularLocation>
</comment>
<sequence length="520" mass="55808">MKKKTLVASFGLMVSSLTFAGGLLTNTNQNVAFLRNPARDGAIGIDGVYSNPAGVAFLPDGLHLSLNFQSAYQTREITSVFGPFAYGAGNRGESSKLFKGDAKAPVVPSLQAAYNRGRWSYSFNFAIGGGGGKCAFEDGLGSFESQAALLPLLGSEMGINSYSLDSYMRGRQYYYGFQIGAAYKITDNLSAFVGGRLVYATTNYYGYVKNISVNNPVGGEMVGASALFAGQMASYLEQAGQLTAAAEQAAAAGNQDLAQQYAELAQKAGAAAKQMGTLAVATEDVTLNCDQTGWGFTPIIGLDYKIGKFNFGAKYEFKTKIRLDNRAANSESAERLAMLDKFRDGRTVKEDIPALLTLGAQYEILPSLRIMAGYHHYFDKQASQEGGSQKLLKSGSREFLAGVEYDITDRVQASAGWQNTYFGLTDEYMKDMSFNVSSNSLGVGLGIQATKRIKVNVAYFHTFYKDYNRTTNDYNGISATVATAAGQATADALVASGVLKGSDSFTRTNKVFGLGIDFSF</sequence>
<accession>A0A6N2ZMF7</accession>
<evidence type="ECO:0000256" key="1">
    <source>
        <dbReference type="ARBA" id="ARBA00004571"/>
    </source>
</evidence>
<feature type="signal peptide" evidence="8">
    <location>
        <begin position="1"/>
        <end position="20"/>
    </location>
</feature>
<dbReference type="AlphaFoldDB" id="A0A6N2ZMF7"/>
<feature type="chain" id="PRO_5026975388" evidence="8">
    <location>
        <begin position="21"/>
        <end position="520"/>
    </location>
</feature>
<evidence type="ECO:0000256" key="8">
    <source>
        <dbReference type="SAM" id="SignalP"/>
    </source>
</evidence>
<protein>
    <submittedName>
        <fullName evidence="9">Outer membrane protein transport protein (OMPP1/FadL/TodX)</fullName>
    </submittedName>
</protein>
<evidence type="ECO:0000256" key="7">
    <source>
        <dbReference type="ARBA" id="ARBA00023237"/>
    </source>
</evidence>
<dbReference type="PANTHER" id="PTHR35093">
    <property type="entry name" value="OUTER MEMBRANE PROTEIN NMB0088-RELATED"/>
    <property type="match status" value="1"/>
</dbReference>
<dbReference type="EMBL" id="CACRUT010000006">
    <property type="protein sequence ID" value="VYT80571.1"/>
    <property type="molecule type" value="Genomic_DNA"/>
</dbReference>
<evidence type="ECO:0000256" key="5">
    <source>
        <dbReference type="ARBA" id="ARBA00022729"/>
    </source>
</evidence>
<dbReference type="PANTHER" id="PTHR35093:SF8">
    <property type="entry name" value="OUTER MEMBRANE PROTEIN NMB0088-RELATED"/>
    <property type="match status" value="1"/>
</dbReference>
<dbReference type="GO" id="GO:0015483">
    <property type="term" value="F:long-chain fatty acid transporting porin activity"/>
    <property type="evidence" value="ECO:0007669"/>
    <property type="project" value="TreeGrafter"/>
</dbReference>
<evidence type="ECO:0000313" key="9">
    <source>
        <dbReference type="EMBL" id="VYT80571.1"/>
    </source>
</evidence>
<dbReference type="Gene3D" id="2.40.160.60">
    <property type="entry name" value="Outer membrane protein transport protein (OMPP1/FadL/TodX)"/>
    <property type="match status" value="1"/>
</dbReference>
<evidence type="ECO:0000256" key="4">
    <source>
        <dbReference type="ARBA" id="ARBA00022692"/>
    </source>
</evidence>
<dbReference type="RefSeq" id="WP_412441862.1">
    <property type="nucleotide sequence ID" value="NZ_CACRUT010000006.1"/>
</dbReference>
<proteinExistence type="inferred from homology"/>
<keyword evidence="7" id="KW-0998">Cell outer membrane</keyword>
<organism evidence="9">
    <name type="scientific">Paraprevotella clara</name>
    <dbReference type="NCBI Taxonomy" id="454154"/>
    <lineage>
        <taxon>Bacteria</taxon>
        <taxon>Pseudomonadati</taxon>
        <taxon>Bacteroidota</taxon>
        <taxon>Bacteroidia</taxon>
        <taxon>Bacteroidales</taxon>
        <taxon>Prevotellaceae</taxon>
        <taxon>Paraprevotella</taxon>
    </lineage>
</organism>
<reference evidence="9" key="1">
    <citation type="submission" date="2019-11" db="EMBL/GenBank/DDBJ databases">
        <authorList>
            <person name="Feng L."/>
        </authorList>
    </citation>
    <scope>NUCLEOTIDE SEQUENCE</scope>
    <source>
        <strain evidence="9">PclaraLFYP37</strain>
    </source>
</reference>
<keyword evidence="5 8" id="KW-0732">Signal</keyword>
<comment type="similarity">
    <text evidence="2">Belongs to the OmpP1/FadL family.</text>
</comment>
<keyword evidence="6" id="KW-0472">Membrane</keyword>
<gene>
    <name evidence="9" type="ORF">PCLFYP37_01166</name>
</gene>
<name>A0A6N2ZMF7_9BACT</name>
<evidence type="ECO:0000256" key="2">
    <source>
        <dbReference type="ARBA" id="ARBA00008163"/>
    </source>
</evidence>
<dbReference type="InterPro" id="IPR005017">
    <property type="entry name" value="OMPP1/FadL/TodX"/>
</dbReference>